<dbReference type="EMBL" id="CAJNOT010000954">
    <property type="protein sequence ID" value="CAF1116304.1"/>
    <property type="molecule type" value="Genomic_DNA"/>
</dbReference>
<dbReference type="Proteomes" id="UP000663864">
    <property type="component" value="Unassembled WGS sequence"/>
</dbReference>
<evidence type="ECO:0000259" key="1">
    <source>
        <dbReference type="PROSITE" id="PS50404"/>
    </source>
</evidence>
<proteinExistence type="predicted"/>
<dbReference type="InterPro" id="IPR004045">
    <property type="entry name" value="Glutathione_S-Trfase_N"/>
</dbReference>
<evidence type="ECO:0000313" key="3">
    <source>
        <dbReference type="Proteomes" id="UP000663864"/>
    </source>
</evidence>
<name>A0A814Q8T4_9BILA</name>
<gene>
    <name evidence="2" type="ORF">ZHD862_LOCUS18389</name>
</gene>
<protein>
    <recommendedName>
        <fullName evidence="1">GST N-terminal domain-containing protein</fullName>
    </recommendedName>
</protein>
<feature type="domain" description="GST N-terminal" evidence="1">
    <location>
        <begin position="1"/>
        <end position="73"/>
    </location>
</feature>
<dbReference type="PROSITE" id="PS50404">
    <property type="entry name" value="GST_NTER"/>
    <property type="match status" value="1"/>
</dbReference>
<dbReference type="AlphaFoldDB" id="A0A814Q8T4"/>
<evidence type="ECO:0000313" key="2">
    <source>
        <dbReference type="EMBL" id="CAF1116304.1"/>
    </source>
</evidence>
<sequence>MLEDIAAKYPNVEYQEDVELFEKFAEEWPARKADRSISGPFGNLPVLHWNNTHIIAQTLPIGQFIARKFDLYGKPKPTNEDPIVFQALIDGVVSCAYTDIIFNIFMVLWNQSNNVRN</sequence>
<accession>A0A814Q8T4</accession>
<organism evidence="2 3">
    <name type="scientific">Rotaria sordida</name>
    <dbReference type="NCBI Taxonomy" id="392033"/>
    <lineage>
        <taxon>Eukaryota</taxon>
        <taxon>Metazoa</taxon>
        <taxon>Spiralia</taxon>
        <taxon>Gnathifera</taxon>
        <taxon>Rotifera</taxon>
        <taxon>Eurotatoria</taxon>
        <taxon>Bdelloidea</taxon>
        <taxon>Philodinida</taxon>
        <taxon>Philodinidae</taxon>
        <taxon>Rotaria</taxon>
    </lineage>
</organism>
<comment type="caution">
    <text evidence="2">The sequence shown here is derived from an EMBL/GenBank/DDBJ whole genome shotgun (WGS) entry which is preliminary data.</text>
</comment>
<dbReference type="Gene3D" id="1.20.1050.130">
    <property type="match status" value="1"/>
</dbReference>
<reference evidence="2" key="1">
    <citation type="submission" date="2021-02" db="EMBL/GenBank/DDBJ databases">
        <authorList>
            <person name="Nowell W R."/>
        </authorList>
    </citation>
    <scope>NUCLEOTIDE SEQUENCE</scope>
</reference>